<dbReference type="PANTHER" id="PTHR43283">
    <property type="entry name" value="BETA-LACTAMASE-RELATED"/>
    <property type="match status" value="1"/>
</dbReference>
<dbReference type="PANTHER" id="PTHR43283:SF3">
    <property type="entry name" value="BETA-LACTAMASE FAMILY PROTEIN (AFU_ORTHOLOGUE AFUA_5G07500)"/>
    <property type="match status" value="1"/>
</dbReference>
<organism evidence="3 4">
    <name type="scientific">Thermogutta terrifontis</name>
    <dbReference type="NCBI Taxonomy" id="1331910"/>
    <lineage>
        <taxon>Bacteria</taxon>
        <taxon>Pseudomonadati</taxon>
        <taxon>Planctomycetota</taxon>
        <taxon>Planctomycetia</taxon>
        <taxon>Pirellulales</taxon>
        <taxon>Thermoguttaceae</taxon>
        <taxon>Thermogutta</taxon>
    </lineage>
</organism>
<dbReference type="KEGG" id="ttf:THTE_4012"/>
<dbReference type="InterPro" id="IPR001466">
    <property type="entry name" value="Beta-lactam-related"/>
</dbReference>
<dbReference type="Gene3D" id="3.40.710.10">
    <property type="entry name" value="DD-peptidase/beta-lactamase superfamily"/>
    <property type="match status" value="1"/>
</dbReference>
<dbReference type="SUPFAM" id="SSF56601">
    <property type="entry name" value="beta-lactamase/transpeptidase-like"/>
    <property type="match status" value="1"/>
</dbReference>
<dbReference type="OrthoDB" id="9770183at2"/>
<dbReference type="AlphaFoldDB" id="A0A286RKX5"/>
<feature type="signal peptide" evidence="1">
    <location>
        <begin position="1"/>
        <end position="30"/>
    </location>
</feature>
<accession>A0A286RKX5</accession>
<feature type="chain" id="PRO_5012154255" evidence="1">
    <location>
        <begin position="31"/>
        <end position="409"/>
    </location>
</feature>
<sequence>MKAALTGCRCRWMTLVVTCFLSLVLSAAVAEETSTHWPLPQAKPEDVGLRGDVLSKIRSRMEQFVADKEIAGAVTLLARGGKIVHWEAVGWADLDAKTPMQKDSLFQIASMTKPITATGLMILVDRGKVGLDDPVAKYLPEFADVKVNGRPPEKPLLVRHLLTHTSGLTGSQRTEATLAETVAKLARDGLTFEPGERWAYSPGLTVCGRIIEVVTGQSYEEFLRREIFQPLRMKDTTFVPTAEQRSRLARAYQRTPEGNLVPGGGAIWLIEDAGMRAPNPSGGLYSTAADLARFYQMVLNGGELEGTRILSSEAVAVMTRVHTGDLVTGFTPGNGWGLGWCVVREPQGVTRMLSPGTFGHGGAFGTQGWIDPQRKMIFILLVQRTNFPNSDASPVREAFQELAVAALAE</sequence>
<protein>
    <submittedName>
        <fullName evidence="3">Beta-lactamase class C and other penicillin binding protein</fullName>
    </submittedName>
</protein>
<evidence type="ECO:0000313" key="3">
    <source>
        <dbReference type="EMBL" id="ASV76613.1"/>
    </source>
</evidence>
<gene>
    <name evidence="3" type="ORF">THTE_4012</name>
</gene>
<evidence type="ECO:0000256" key="1">
    <source>
        <dbReference type="SAM" id="SignalP"/>
    </source>
</evidence>
<evidence type="ECO:0000259" key="2">
    <source>
        <dbReference type="Pfam" id="PF00144"/>
    </source>
</evidence>
<keyword evidence="4" id="KW-1185">Reference proteome</keyword>
<dbReference type="Proteomes" id="UP000215086">
    <property type="component" value="Chromosome"/>
</dbReference>
<name>A0A286RKX5_9BACT</name>
<dbReference type="InterPro" id="IPR050789">
    <property type="entry name" value="Diverse_Enzym_Activities"/>
</dbReference>
<keyword evidence="1" id="KW-0732">Signal</keyword>
<dbReference type="Pfam" id="PF00144">
    <property type="entry name" value="Beta-lactamase"/>
    <property type="match status" value="1"/>
</dbReference>
<dbReference type="RefSeq" id="WP_095416360.1">
    <property type="nucleotide sequence ID" value="NZ_CP018477.1"/>
</dbReference>
<feature type="domain" description="Beta-lactamase-related" evidence="2">
    <location>
        <begin position="58"/>
        <end position="392"/>
    </location>
</feature>
<dbReference type="InterPro" id="IPR012338">
    <property type="entry name" value="Beta-lactam/transpept-like"/>
</dbReference>
<reference evidence="3 4" key="1">
    <citation type="journal article" name="Front. Microbiol.">
        <title>Sugar Metabolism of the First Thermophilic Planctomycete Thermogutta terrifontis: Comparative Genomic and Transcriptomic Approaches.</title>
        <authorList>
            <person name="Elcheninov A.G."/>
            <person name="Menzel P."/>
            <person name="Gudbergsdottir S.R."/>
            <person name="Slesarev A.I."/>
            <person name="Kadnikov V.V."/>
            <person name="Krogh A."/>
            <person name="Bonch-Osmolovskaya E.A."/>
            <person name="Peng X."/>
            <person name="Kublanov I.V."/>
        </authorList>
    </citation>
    <scope>NUCLEOTIDE SEQUENCE [LARGE SCALE GENOMIC DNA]</scope>
    <source>
        <strain evidence="3 4">R1</strain>
    </source>
</reference>
<evidence type="ECO:0000313" key="4">
    <source>
        <dbReference type="Proteomes" id="UP000215086"/>
    </source>
</evidence>
<dbReference type="EMBL" id="CP018477">
    <property type="protein sequence ID" value="ASV76613.1"/>
    <property type="molecule type" value="Genomic_DNA"/>
</dbReference>
<proteinExistence type="predicted"/>